<proteinExistence type="predicted"/>
<dbReference type="Pfam" id="PF14765">
    <property type="entry name" value="PS-DH"/>
    <property type="match status" value="1"/>
</dbReference>
<dbReference type="Pfam" id="PF21089">
    <property type="entry name" value="PKS_DH_N"/>
    <property type="match status" value="1"/>
</dbReference>
<feature type="active site" description="Proton donor; for dehydratase activity" evidence="1">
    <location>
        <position position="596"/>
    </location>
</feature>
<name>A0A1H7MR21_STIAU</name>
<dbReference type="AlphaFoldDB" id="A0A1H7MR21"/>
<dbReference type="InterPro" id="IPR047803">
    <property type="entry name" value="DCD1A/B-like"/>
</dbReference>
<dbReference type="Pfam" id="PF03417">
    <property type="entry name" value="AAT"/>
    <property type="match status" value="1"/>
</dbReference>
<evidence type="ECO:0000259" key="2">
    <source>
        <dbReference type="PROSITE" id="PS52019"/>
    </source>
</evidence>
<accession>A0A1H7MR21</accession>
<dbReference type="GO" id="GO:0016740">
    <property type="term" value="F:transferase activity"/>
    <property type="evidence" value="ECO:0007669"/>
    <property type="project" value="UniProtKB-KW"/>
</dbReference>
<gene>
    <name evidence="3" type="ORF">SAMN05444354_10482</name>
</gene>
<keyword evidence="3" id="KW-0808">Transferase</keyword>
<dbReference type="PROSITE" id="PS52019">
    <property type="entry name" value="PKS_MFAS_DH"/>
    <property type="match status" value="1"/>
</dbReference>
<evidence type="ECO:0000256" key="1">
    <source>
        <dbReference type="PROSITE-ProRule" id="PRU01363"/>
    </source>
</evidence>
<dbReference type="Gene3D" id="3.10.129.110">
    <property type="entry name" value="Polyketide synthase dehydratase"/>
    <property type="match status" value="1"/>
</dbReference>
<dbReference type="InterPro" id="IPR049900">
    <property type="entry name" value="PKS_mFAS_DH"/>
</dbReference>
<feature type="region of interest" description="C-terminal hotdog fold" evidence="1">
    <location>
        <begin position="532"/>
        <end position="679"/>
    </location>
</feature>
<keyword evidence="4" id="KW-1185">Reference proteome</keyword>
<dbReference type="InterPro" id="IPR049552">
    <property type="entry name" value="PKS_DH_N"/>
</dbReference>
<dbReference type="EMBL" id="FOAP01000004">
    <property type="protein sequence ID" value="SEL13776.1"/>
    <property type="molecule type" value="Genomic_DNA"/>
</dbReference>
<dbReference type="InterPro" id="IPR049551">
    <property type="entry name" value="PKS_DH_C"/>
</dbReference>
<protein>
    <submittedName>
        <fullName evidence="3">Acyl-coenzyme A:6-aminopenicillanic acid acyl-transferase</fullName>
    </submittedName>
</protein>
<feature type="domain" description="PKS/mFAS DH" evidence="2">
    <location>
        <begin position="390"/>
        <end position="679"/>
    </location>
</feature>
<dbReference type="NCBIfam" id="NF040521">
    <property type="entry name" value="C45_proenzyme"/>
    <property type="match status" value="1"/>
</dbReference>
<organism evidence="3 4">
    <name type="scientific">Stigmatella aurantiaca</name>
    <dbReference type="NCBI Taxonomy" id="41"/>
    <lineage>
        <taxon>Bacteria</taxon>
        <taxon>Pseudomonadati</taxon>
        <taxon>Myxococcota</taxon>
        <taxon>Myxococcia</taxon>
        <taxon>Myxococcales</taxon>
        <taxon>Cystobacterineae</taxon>
        <taxon>Archangiaceae</taxon>
        <taxon>Stigmatella</taxon>
    </lineage>
</organism>
<dbReference type="PANTHER" id="PTHR35190:SF2">
    <property type="entry name" value="PROTEIN DCD1B"/>
    <property type="match status" value="1"/>
</dbReference>
<dbReference type="PANTHER" id="PTHR35190">
    <property type="entry name" value="PROTEIN DCD1B"/>
    <property type="match status" value="1"/>
</dbReference>
<evidence type="ECO:0000313" key="3">
    <source>
        <dbReference type="EMBL" id="SEL13776.1"/>
    </source>
</evidence>
<dbReference type="InterPro" id="IPR005079">
    <property type="entry name" value="Peptidase_C45_hydrolase"/>
</dbReference>
<feature type="active site" description="Proton acceptor; for dehydratase activity" evidence="1">
    <location>
        <position position="422"/>
    </location>
</feature>
<reference evidence="4" key="1">
    <citation type="submission" date="2016-10" db="EMBL/GenBank/DDBJ databases">
        <authorList>
            <person name="Varghese N."/>
            <person name="Submissions S."/>
        </authorList>
    </citation>
    <scope>NUCLEOTIDE SEQUENCE [LARGE SCALE GENOMIC DNA]</scope>
    <source>
        <strain evidence="4">DSM 17044</strain>
    </source>
</reference>
<sequence>MPSEAAASLPLLVLSGSPYEVGRQYGSLMRQELERTVTLGASALRPVLTKLGMKAQDVTARMSGLAALLPLDVHEELQGIADTSGIARETLLYYALILDIVSGAPIGCSQFAVLGQATAHGNVLHGHNLDIPYPTLAGLMQPCCIIYRVTGRIPYVSITFWAGALGACAGMNAEGLSLGINVPVAPMDRRTFYPLTFQNRELLSRARTMDEASRILEGLPRGGSWNLMLAHRSGTAQVWEQTGPYSGQYRTGVGKDFVVSSNHLVAAHKQAQGHEAAALEMLQEMQEDSIHRYRRMEQLIGERWGHITLDTAVEFLRDCGEPSGGASPSMRTLCRADNVLSMAYEPTTLTMDFAAGGIPAALERRRRLALRPLFQDRLPEVESASAAPVQPVGRFPMLGTARQAGGRERTFDLQEDVYLQEHLVNGTPVLPGAAAIEWLAEVAALVGSGEVAELRDVSLEKFIRVRPDRPVQAQVRSEPRGEGWELSAYVDIHHPRGLVLRPEVLHYRASVLLGPRPDRRVEPGFGAARGPDGEIPFSRSYVEDAYFHVGERFRRVDWISYLSPRQAIACLRVPEPDGYFASVPRARFWVDPFFLDGCFQLAGTLGILHNLRAPVPKAARRLSLGCDPKPGERLWCRAELTREEGELLYYDFTVWNEAGRVCLEAHDYCSISVDAYTPQQKSSLVSSLDPSGFLRAQRSLAHG</sequence>
<dbReference type="InterPro" id="IPR047794">
    <property type="entry name" value="C45_proenzyme-like"/>
</dbReference>
<dbReference type="InterPro" id="IPR020807">
    <property type="entry name" value="PKS_DH"/>
</dbReference>
<dbReference type="SMART" id="SM00826">
    <property type="entry name" value="PKS_DH"/>
    <property type="match status" value="1"/>
</dbReference>
<dbReference type="InterPro" id="IPR042104">
    <property type="entry name" value="PKS_dehydratase_sf"/>
</dbReference>
<feature type="region of interest" description="N-terminal hotdog fold" evidence="1">
    <location>
        <begin position="390"/>
        <end position="518"/>
    </location>
</feature>
<dbReference type="Proteomes" id="UP000182719">
    <property type="component" value="Unassembled WGS sequence"/>
</dbReference>
<dbReference type="OrthoDB" id="8109453at2"/>
<dbReference type="RefSeq" id="WP_075006150.1">
    <property type="nucleotide sequence ID" value="NZ_FOAP01000004.1"/>
</dbReference>
<dbReference type="Gene3D" id="3.60.60.10">
    <property type="entry name" value="Penicillin V Acylase, Chain A"/>
    <property type="match status" value="1"/>
</dbReference>
<evidence type="ECO:0000313" key="4">
    <source>
        <dbReference type="Proteomes" id="UP000182719"/>
    </source>
</evidence>